<dbReference type="VEuPathDB" id="FungiDB:A1O7_06853"/>
<evidence type="ECO:0000313" key="2">
    <source>
        <dbReference type="EMBL" id="EXJ56509.1"/>
    </source>
</evidence>
<feature type="region of interest" description="Disordered" evidence="1">
    <location>
        <begin position="78"/>
        <end position="99"/>
    </location>
</feature>
<organism evidence="2 3">
    <name type="scientific">Cladophialophora yegresii CBS 114405</name>
    <dbReference type="NCBI Taxonomy" id="1182544"/>
    <lineage>
        <taxon>Eukaryota</taxon>
        <taxon>Fungi</taxon>
        <taxon>Dikarya</taxon>
        <taxon>Ascomycota</taxon>
        <taxon>Pezizomycotina</taxon>
        <taxon>Eurotiomycetes</taxon>
        <taxon>Chaetothyriomycetidae</taxon>
        <taxon>Chaetothyriales</taxon>
        <taxon>Herpotrichiellaceae</taxon>
        <taxon>Cladophialophora</taxon>
    </lineage>
</organism>
<dbReference type="Proteomes" id="UP000019473">
    <property type="component" value="Unassembled WGS sequence"/>
</dbReference>
<name>W9WDA5_9EURO</name>
<reference evidence="2 3" key="1">
    <citation type="submission" date="2013-03" db="EMBL/GenBank/DDBJ databases">
        <title>The Genome Sequence of Cladophialophora yegresii CBS 114405.</title>
        <authorList>
            <consortium name="The Broad Institute Genomics Platform"/>
            <person name="Cuomo C."/>
            <person name="de Hoog S."/>
            <person name="Gorbushina A."/>
            <person name="Walker B."/>
            <person name="Young S.K."/>
            <person name="Zeng Q."/>
            <person name="Gargeya S."/>
            <person name="Fitzgerald M."/>
            <person name="Haas B."/>
            <person name="Abouelleil A."/>
            <person name="Allen A.W."/>
            <person name="Alvarado L."/>
            <person name="Arachchi H.M."/>
            <person name="Berlin A.M."/>
            <person name="Chapman S.B."/>
            <person name="Gainer-Dewar J."/>
            <person name="Goldberg J."/>
            <person name="Griggs A."/>
            <person name="Gujja S."/>
            <person name="Hansen M."/>
            <person name="Howarth C."/>
            <person name="Imamovic A."/>
            <person name="Ireland A."/>
            <person name="Larimer J."/>
            <person name="McCowan C."/>
            <person name="Murphy C."/>
            <person name="Pearson M."/>
            <person name="Poon T.W."/>
            <person name="Priest M."/>
            <person name="Roberts A."/>
            <person name="Saif S."/>
            <person name="Shea T."/>
            <person name="Sisk P."/>
            <person name="Sykes S."/>
            <person name="Wortman J."/>
            <person name="Nusbaum C."/>
            <person name="Birren B."/>
        </authorList>
    </citation>
    <scope>NUCLEOTIDE SEQUENCE [LARGE SCALE GENOMIC DNA]</scope>
    <source>
        <strain evidence="2 3">CBS 114405</strain>
    </source>
</reference>
<evidence type="ECO:0000256" key="1">
    <source>
        <dbReference type="SAM" id="MobiDB-lite"/>
    </source>
</evidence>
<dbReference type="HOGENOM" id="CLU_129394_0_0_1"/>
<gene>
    <name evidence="2" type="ORF">A1O7_06853</name>
</gene>
<feature type="region of interest" description="Disordered" evidence="1">
    <location>
        <begin position="12"/>
        <end position="47"/>
    </location>
</feature>
<dbReference type="RefSeq" id="XP_007759043.1">
    <property type="nucleotide sequence ID" value="XM_007760853.1"/>
</dbReference>
<feature type="compositionally biased region" description="Polar residues" evidence="1">
    <location>
        <begin position="82"/>
        <end position="98"/>
    </location>
</feature>
<sequence>MDSCSLQCFKTHKSRCTHPTRETTADPTSPPKPSAAEAEAGPFGDRLIQDPRLQNIFDQYPNLRIKLKYIFDTATATDHVGDQSNSNARSQRYQTSPQKRIAHAMRILAGQLSSESAEASGLKAFAELVADLNSDRPGGNPEHADS</sequence>
<dbReference type="EMBL" id="AMGW01000005">
    <property type="protein sequence ID" value="EXJ56509.1"/>
    <property type="molecule type" value="Genomic_DNA"/>
</dbReference>
<dbReference type="STRING" id="1182544.W9WDA5"/>
<protein>
    <recommendedName>
        <fullName evidence="4">HIT-type domain-containing protein</fullName>
    </recommendedName>
</protein>
<dbReference type="AlphaFoldDB" id="W9WDA5"/>
<proteinExistence type="predicted"/>
<dbReference type="OrthoDB" id="18412at2759"/>
<accession>W9WDA5</accession>
<evidence type="ECO:0008006" key="4">
    <source>
        <dbReference type="Google" id="ProtNLM"/>
    </source>
</evidence>
<dbReference type="GeneID" id="19181428"/>
<comment type="caution">
    <text evidence="2">The sequence shown here is derived from an EMBL/GenBank/DDBJ whole genome shotgun (WGS) entry which is preliminary data.</text>
</comment>
<keyword evidence="3" id="KW-1185">Reference proteome</keyword>
<evidence type="ECO:0000313" key="3">
    <source>
        <dbReference type="Proteomes" id="UP000019473"/>
    </source>
</evidence>